<name>A0A455SIJ7_9CHLR</name>
<evidence type="ECO:0008006" key="4">
    <source>
        <dbReference type="Google" id="ProtNLM"/>
    </source>
</evidence>
<feature type="transmembrane region" description="Helical" evidence="2">
    <location>
        <begin position="62"/>
        <end position="80"/>
    </location>
</feature>
<reference evidence="3" key="1">
    <citation type="submission" date="2018-12" db="EMBL/GenBank/DDBJ databases">
        <title>Novel natural products biosynthetic potential of the class Ktedonobacteria.</title>
        <authorList>
            <person name="Zheng Y."/>
            <person name="Saitou A."/>
            <person name="Wang C.M."/>
            <person name="Toyoda A."/>
            <person name="Minakuchi Y."/>
            <person name="Sekiguchi Y."/>
            <person name="Ueda K."/>
            <person name="Takano H."/>
            <person name="Sakai Y."/>
            <person name="Yokota A."/>
            <person name="Yabe S."/>
        </authorList>
    </citation>
    <scope>NUCLEOTIDE SEQUENCE</scope>
    <source>
        <strain evidence="3">COM3</strain>
    </source>
</reference>
<evidence type="ECO:0000256" key="1">
    <source>
        <dbReference type="SAM" id="MobiDB-lite"/>
    </source>
</evidence>
<dbReference type="AlphaFoldDB" id="A0A455SIJ7"/>
<protein>
    <recommendedName>
        <fullName evidence="4">Adhesin domain-containing protein</fullName>
    </recommendedName>
</protein>
<evidence type="ECO:0000313" key="3">
    <source>
        <dbReference type="EMBL" id="BBH85985.1"/>
    </source>
</evidence>
<accession>A0A455SIJ7</accession>
<organism evidence="3">
    <name type="scientific">Thermosporothrix sp. COM3</name>
    <dbReference type="NCBI Taxonomy" id="2490863"/>
    <lineage>
        <taxon>Bacteria</taxon>
        <taxon>Bacillati</taxon>
        <taxon>Chloroflexota</taxon>
        <taxon>Ktedonobacteria</taxon>
        <taxon>Ktedonobacterales</taxon>
        <taxon>Thermosporotrichaceae</taxon>
        <taxon>Thermosporothrix</taxon>
    </lineage>
</organism>
<feature type="region of interest" description="Disordered" evidence="1">
    <location>
        <begin position="1"/>
        <end position="26"/>
    </location>
</feature>
<keyword evidence="2" id="KW-0472">Membrane</keyword>
<evidence type="ECO:0000256" key="2">
    <source>
        <dbReference type="SAM" id="Phobius"/>
    </source>
</evidence>
<keyword evidence="2" id="KW-0812">Transmembrane</keyword>
<keyword evidence="2" id="KW-1133">Transmembrane helix</keyword>
<proteinExistence type="predicted"/>
<dbReference type="EMBL" id="AP019376">
    <property type="protein sequence ID" value="BBH85985.1"/>
    <property type="molecule type" value="Genomic_DNA"/>
</dbReference>
<sequence length="345" mass="37440">MSGQNAMFPQENISRQQNTDPREQRSTAYDAYSEGVRLEPGAEQFHETLSMGEKVNPPQTSFWRWVIIAVVCIMVASFLWNVLSAIFGSLLALLGIAAAFIGVSQLFVRAIPDEPRRFAVQERARLVLRNPVGSTRIRRGNVSEVEIKAVRYVNGWLGKDQEGAIEYTQEGDTIRVTVQSRYRWSPLGGLRNANFEIVVPDSSDLQIESNVGPITIEEVNGIFQLKTNTGPINVRRATLGSGSSLVTNVGPVEVRQANLTGNVNVRSDVGPVNFHGVLEPHGSYRFASSAGPVAVAVAGNPALQIKAKTDAGPINNQFGATEVGPAPRALLEVQTNLGPIDIRKG</sequence>
<gene>
    <name evidence="3" type="ORF">KTC_07360</name>
</gene>
<feature type="compositionally biased region" description="Polar residues" evidence="1">
    <location>
        <begin position="1"/>
        <end position="19"/>
    </location>
</feature>
<feature type="transmembrane region" description="Helical" evidence="2">
    <location>
        <begin position="86"/>
        <end position="108"/>
    </location>
</feature>